<evidence type="ECO:0000256" key="3">
    <source>
        <dbReference type="RuleBase" id="RU362076"/>
    </source>
</evidence>
<proteinExistence type="inferred from homology"/>
<keyword evidence="5" id="KW-0969">Cilium</keyword>
<sequence>MANTINDPSLSLSEYQKTKSNTSTGSSSLGKDDFLKILITQLQNQDPTSPMDDKEFIAQMAQFSSLEQMQNLNTAMTNLISLQTQSNLISYGQFIGQEVNWSKVETDKAGNDKTYSGTGKISSIAYSEDSVIFTLEDGTKVMPANISSMSRNNSENNLVLASQLIGKKVSYLDDKEKEVSNKVLSVSLKNGQIQLTLGDDAETKITSGQIIKIE</sequence>
<feature type="region of interest" description="Disordered" evidence="4">
    <location>
        <begin position="1"/>
        <end position="27"/>
    </location>
</feature>
<dbReference type="GO" id="GO:0044781">
    <property type="term" value="P:bacterial-type flagellum organization"/>
    <property type="evidence" value="ECO:0007669"/>
    <property type="project" value="UniProtKB-UniRule"/>
</dbReference>
<comment type="similarity">
    <text evidence="1 3">Belongs to the FlgD family.</text>
</comment>
<organism evidence="5 6">
    <name type="scientific">Niallia circulans</name>
    <name type="common">Bacillus circulans</name>
    <dbReference type="NCBI Taxonomy" id="1397"/>
    <lineage>
        <taxon>Bacteria</taxon>
        <taxon>Bacillati</taxon>
        <taxon>Bacillota</taxon>
        <taxon>Bacilli</taxon>
        <taxon>Bacillales</taxon>
        <taxon>Bacillaceae</taxon>
        <taxon>Niallia</taxon>
    </lineage>
</organism>
<feature type="compositionally biased region" description="Low complexity" evidence="4">
    <location>
        <begin position="18"/>
        <end position="27"/>
    </location>
</feature>
<evidence type="ECO:0000256" key="4">
    <source>
        <dbReference type="SAM" id="MobiDB-lite"/>
    </source>
</evidence>
<dbReference type="Pfam" id="PF03963">
    <property type="entry name" value="FlgD"/>
    <property type="match status" value="1"/>
</dbReference>
<evidence type="ECO:0000313" key="6">
    <source>
        <dbReference type="Proteomes" id="UP000036045"/>
    </source>
</evidence>
<comment type="caution">
    <text evidence="5">The sequence shown here is derived from an EMBL/GenBank/DDBJ whole genome shotgun (WGS) entry which is preliminary data.</text>
</comment>
<dbReference type="PATRIC" id="fig|1397.4.peg.162"/>
<name>A0A0J1IQS0_NIACI</name>
<accession>A0A0J1IQS0</accession>
<evidence type="ECO:0000313" key="5">
    <source>
        <dbReference type="EMBL" id="KLV28309.1"/>
    </source>
</evidence>
<protein>
    <recommendedName>
        <fullName evidence="3">Basal-body rod modification protein FlgD</fullName>
    </recommendedName>
</protein>
<keyword evidence="5" id="KW-0966">Cell projection</keyword>
<evidence type="ECO:0000256" key="1">
    <source>
        <dbReference type="ARBA" id="ARBA00010577"/>
    </source>
</evidence>
<evidence type="ECO:0000256" key="2">
    <source>
        <dbReference type="ARBA" id="ARBA00022795"/>
    </source>
</evidence>
<dbReference type="Proteomes" id="UP000036045">
    <property type="component" value="Unassembled WGS sequence"/>
</dbReference>
<keyword evidence="2 3" id="KW-1005">Bacterial flagellum biogenesis</keyword>
<dbReference type="GeneID" id="56349152"/>
<dbReference type="EMBL" id="LDPH01000001">
    <property type="protein sequence ID" value="KLV28309.1"/>
    <property type="molecule type" value="Genomic_DNA"/>
</dbReference>
<comment type="function">
    <text evidence="3">Required for flagellar hook formation. May act as a scaffolding protein.</text>
</comment>
<keyword evidence="5" id="KW-0282">Flagellum</keyword>
<keyword evidence="6" id="KW-1185">Reference proteome</keyword>
<dbReference type="RefSeq" id="WP_047940007.1">
    <property type="nucleotide sequence ID" value="NZ_CP053989.1"/>
</dbReference>
<dbReference type="InterPro" id="IPR005648">
    <property type="entry name" value="FlgD"/>
</dbReference>
<dbReference type="AlphaFoldDB" id="A0A0J1IQS0"/>
<gene>
    <name evidence="5" type="ORF">ABW02_00750</name>
</gene>
<reference evidence="5 6" key="1">
    <citation type="submission" date="2015-05" db="EMBL/GenBank/DDBJ databases">
        <title>Whole genome sequence and identification of bacterial endophytes from Costus igneus.</title>
        <authorList>
            <person name="Lee Y.P."/>
            <person name="Gan H.M."/>
            <person name="Eng W."/>
            <person name="Wheatley M.S."/>
            <person name="Caraballo A."/>
            <person name="Polter S."/>
            <person name="Savka M.A."/>
            <person name="Hudson A.O."/>
        </authorList>
    </citation>
    <scope>NUCLEOTIDE SEQUENCE [LARGE SCALE GENOMIC DNA]</scope>
    <source>
        <strain evidence="5 6">RIT379</strain>
    </source>
</reference>
<feature type="compositionally biased region" description="Polar residues" evidence="4">
    <location>
        <begin position="1"/>
        <end position="15"/>
    </location>
</feature>
<dbReference type="OrthoDB" id="280334at2"/>
<dbReference type="NCBIfam" id="NF007197">
    <property type="entry name" value="PRK09618.1"/>
    <property type="match status" value="1"/>
</dbReference>